<gene>
    <name evidence="2" type="ORF">CMV30_15885</name>
</gene>
<organism evidence="2 3">
    <name type="scientific">Nibricoccus aquaticus</name>
    <dbReference type="NCBI Taxonomy" id="2576891"/>
    <lineage>
        <taxon>Bacteria</taxon>
        <taxon>Pseudomonadati</taxon>
        <taxon>Verrucomicrobiota</taxon>
        <taxon>Opitutia</taxon>
        <taxon>Opitutales</taxon>
        <taxon>Opitutaceae</taxon>
        <taxon>Nibricoccus</taxon>
    </lineage>
</organism>
<feature type="domain" description="M23ase beta-sheet core" evidence="1">
    <location>
        <begin position="63"/>
        <end position="168"/>
    </location>
</feature>
<dbReference type="KEGG" id="vbh:CMV30_15885"/>
<reference evidence="2 3" key="1">
    <citation type="submission" date="2017-09" db="EMBL/GenBank/DDBJ databases">
        <title>Complete genome sequence of Verrucomicrobial strain HZ-65, isolated from freshwater.</title>
        <authorList>
            <person name="Choi A."/>
        </authorList>
    </citation>
    <scope>NUCLEOTIDE SEQUENCE [LARGE SCALE GENOMIC DNA]</scope>
    <source>
        <strain evidence="2 3">HZ-65</strain>
    </source>
</reference>
<dbReference type="InterPro" id="IPR050570">
    <property type="entry name" value="Cell_wall_metabolism_enzyme"/>
</dbReference>
<evidence type="ECO:0000313" key="3">
    <source>
        <dbReference type="Proteomes" id="UP000217265"/>
    </source>
</evidence>
<dbReference type="Gene3D" id="2.70.70.10">
    <property type="entry name" value="Glucose Permease (Domain IIA)"/>
    <property type="match status" value="1"/>
</dbReference>
<dbReference type="Proteomes" id="UP000217265">
    <property type="component" value="Chromosome"/>
</dbReference>
<dbReference type="GO" id="GO:0004222">
    <property type="term" value="F:metalloendopeptidase activity"/>
    <property type="evidence" value="ECO:0007669"/>
    <property type="project" value="TreeGrafter"/>
</dbReference>
<dbReference type="EMBL" id="CP023344">
    <property type="protein sequence ID" value="ATC66194.1"/>
    <property type="molecule type" value="Genomic_DNA"/>
</dbReference>
<dbReference type="CDD" id="cd12797">
    <property type="entry name" value="M23_peptidase"/>
    <property type="match status" value="1"/>
</dbReference>
<name>A0A290QCD9_9BACT</name>
<dbReference type="PANTHER" id="PTHR21666">
    <property type="entry name" value="PEPTIDASE-RELATED"/>
    <property type="match status" value="1"/>
</dbReference>
<dbReference type="InterPro" id="IPR016047">
    <property type="entry name" value="M23ase_b-sheet_dom"/>
</dbReference>
<sequence length="338" mass="37429">MISLAGLCVLSVSVFAQRVEIVWPTPSTAYFEGKPLETFIQPTASGVLESGLFGCTRSGGAQFHEGIDIKPVKRNRQGEAVDPVFAAMSGVVRHISRQAGNSSYGRYIVIEHPDQLPGVFTLYAHLASIAPGLSVGAKVERGQEIAVMGRSASGYAIPKDRAHLHFEIGVMLTRDFQGWYNFKKFGSRNEHGLWNGMNLIGIDPLDFFDQLRARRVETFQQYFAQLKPAVKVRVATRRVPDFIERYPALLAKPMPTDSLVAGWEVAFNEMGVPFAWTPLTAMELIGMGTNEVRVVASDEGILKKNRCRSLVFMKRGKPAIGKDLETVLQLVFGLREEL</sequence>
<dbReference type="OrthoDB" id="186635at2"/>
<dbReference type="SUPFAM" id="SSF51261">
    <property type="entry name" value="Duplicated hybrid motif"/>
    <property type="match status" value="1"/>
</dbReference>
<evidence type="ECO:0000313" key="2">
    <source>
        <dbReference type="EMBL" id="ATC66194.1"/>
    </source>
</evidence>
<proteinExistence type="predicted"/>
<dbReference type="Pfam" id="PF01551">
    <property type="entry name" value="Peptidase_M23"/>
    <property type="match status" value="1"/>
</dbReference>
<protein>
    <submittedName>
        <fullName evidence="2">Peptidase M23</fullName>
    </submittedName>
</protein>
<evidence type="ECO:0000259" key="1">
    <source>
        <dbReference type="Pfam" id="PF01551"/>
    </source>
</evidence>
<keyword evidence="3" id="KW-1185">Reference proteome</keyword>
<dbReference type="PANTHER" id="PTHR21666:SF270">
    <property type="entry name" value="MUREIN HYDROLASE ACTIVATOR ENVC"/>
    <property type="match status" value="1"/>
</dbReference>
<dbReference type="AlphaFoldDB" id="A0A290QCD9"/>
<dbReference type="InterPro" id="IPR011055">
    <property type="entry name" value="Dup_hybrid_motif"/>
</dbReference>
<accession>A0A290QCD9</accession>